<dbReference type="Proteomes" id="UP000321720">
    <property type="component" value="Unassembled WGS sequence"/>
</dbReference>
<feature type="transmembrane region" description="Helical" evidence="2">
    <location>
        <begin position="133"/>
        <end position="153"/>
    </location>
</feature>
<organism evidence="3 4">
    <name type="scientific">Cellulomonas composti</name>
    <dbReference type="NCBI Taxonomy" id="266130"/>
    <lineage>
        <taxon>Bacteria</taxon>
        <taxon>Bacillati</taxon>
        <taxon>Actinomycetota</taxon>
        <taxon>Actinomycetes</taxon>
        <taxon>Micrococcales</taxon>
        <taxon>Cellulomonadaceae</taxon>
        <taxon>Cellulomonas</taxon>
    </lineage>
</organism>
<feature type="transmembrane region" description="Helical" evidence="2">
    <location>
        <begin position="110"/>
        <end position="127"/>
    </location>
</feature>
<protein>
    <submittedName>
        <fullName evidence="3">Uncharacterized protein</fullName>
    </submittedName>
</protein>
<name>A0A511J9V1_9CELL</name>
<keyword evidence="2" id="KW-0472">Membrane</keyword>
<feature type="compositionally biased region" description="Pro residues" evidence="1">
    <location>
        <begin position="22"/>
        <end position="33"/>
    </location>
</feature>
<keyword evidence="2" id="KW-1133">Transmembrane helix</keyword>
<feature type="compositionally biased region" description="Pro residues" evidence="1">
    <location>
        <begin position="1"/>
        <end position="14"/>
    </location>
</feature>
<evidence type="ECO:0000256" key="2">
    <source>
        <dbReference type="SAM" id="Phobius"/>
    </source>
</evidence>
<gene>
    <name evidence="3" type="ORF">CCO02nite_11970</name>
</gene>
<accession>A0A511J9V1</accession>
<feature type="transmembrane region" description="Helical" evidence="2">
    <location>
        <begin position="160"/>
        <end position="183"/>
    </location>
</feature>
<feature type="compositionally biased region" description="Low complexity" evidence="1">
    <location>
        <begin position="34"/>
        <end position="59"/>
    </location>
</feature>
<keyword evidence="2" id="KW-0812">Transmembrane</keyword>
<evidence type="ECO:0000256" key="1">
    <source>
        <dbReference type="SAM" id="MobiDB-lite"/>
    </source>
</evidence>
<dbReference type="RefSeq" id="WP_146842231.1">
    <property type="nucleotide sequence ID" value="NZ_BJWG01000004.1"/>
</dbReference>
<dbReference type="OrthoDB" id="5148493at2"/>
<feature type="compositionally biased region" description="Polar residues" evidence="1">
    <location>
        <begin position="73"/>
        <end position="83"/>
    </location>
</feature>
<sequence length="226" mass="23713">MSNPYAPPQPPRPPAEGEQRPDTPPQPDQPQPDQPQHGPAQQGHASSGQQPGSAPPSGGWTVPPYLQTPPQGPVSQEPASHGQTPPHEPGQARPVDAAGVARARGIARTFAFLVLAGVLTGLFPVPWSGVSLVFAAAAIVVGIRALVVALRAGARGSLPVMLGVATASAAGWLVISLALTLLWPLQIERQDCLAGALTLTAQQRCEIAFEQGVKDWRTEFEERTRP</sequence>
<feature type="region of interest" description="Disordered" evidence="1">
    <location>
        <begin position="1"/>
        <end position="95"/>
    </location>
</feature>
<keyword evidence="4" id="KW-1185">Reference proteome</keyword>
<reference evidence="3 4" key="1">
    <citation type="submission" date="2019-07" db="EMBL/GenBank/DDBJ databases">
        <title>Whole genome shotgun sequence of Cellulomonas composti NBRC 100758.</title>
        <authorList>
            <person name="Hosoyama A."/>
            <person name="Uohara A."/>
            <person name="Ohji S."/>
            <person name="Ichikawa N."/>
        </authorList>
    </citation>
    <scope>NUCLEOTIDE SEQUENCE [LARGE SCALE GENOMIC DNA]</scope>
    <source>
        <strain evidence="3 4">NBRC 100758</strain>
    </source>
</reference>
<dbReference type="AlphaFoldDB" id="A0A511J9V1"/>
<evidence type="ECO:0000313" key="3">
    <source>
        <dbReference type="EMBL" id="GEL94539.1"/>
    </source>
</evidence>
<dbReference type="EMBL" id="BJWG01000004">
    <property type="protein sequence ID" value="GEL94539.1"/>
    <property type="molecule type" value="Genomic_DNA"/>
</dbReference>
<proteinExistence type="predicted"/>
<evidence type="ECO:0000313" key="4">
    <source>
        <dbReference type="Proteomes" id="UP000321720"/>
    </source>
</evidence>
<comment type="caution">
    <text evidence="3">The sequence shown here is derived from an EMBL/GenBank/DDBJ whole genome shotgun (WGS) entry which is preliminary data.</text>
</comment>